<dbReference type="AlphaFoldDB" id="K1XFX4"/>
<proteinExistence type="predicted"/>
<dbReference type="KEGG" id="mbe:MBM_01645"/>
<dbReference type="EMBL" id="JH921430">
    <property type="protein sequence ID" value="EKD19693.1"/>
    <property type="molecule type" value="Genomic_DNA"/>
</dbReference>
<accession>K1XFX4</accession>
<evidence type="ECO:0000256" key="1">
    <source>
        <dbReference type="SAM" id="MobiDB-lite"/>
    </source>
</evidence>
<dbReference type="Proteomes" id="UP000006753">
    <property type="component" value="Unassembled WGS sequence"/>
</dbReference>
<feature type="compositionally biased region" description="Basic and acidic residues" evidence="1">
    <location>
        <begin position="119"/>
        <end position="136"/>
    </location>
</feature>
<name>K1XFX4_MARBU</name>
<protein>
    <submittedName>
        <fullName evidence="2">Uncharacterized protein</fullName>
    </submittedName>
</protein>
<evidence type="ECO:0000313" key="3">
    <source>
        <dbReference type="Proteomes" id="UP000006753"/>
    </source>
</evidence>
<keyword evidence="3" id="KW-1185">Reference proteome</keyword>
<feature type="region of interest" description="Disordered" evidence="1">
    <location>
        <begin position="110"/>
        <end position="142"/>
    </location>
</feature>
<dbReference type="HOGENOM" id="CLU_1816210_0_0_1"/>
<sequence>MVNHQYRYRPMQAPGLGCGWLTLLTLLAMLTMLTVVASPLPRLKERGAHYKPYTSPIQPIQPIQPYSPTVPTLDYRLRTGNHRAGTPITSRGTTFRVPRMLMHHRPMRRTIRNRRPLASRRDAQLLTETPDHDHNLPSHGQA</sequence>
<reference evidence="2 3" key="1">
    <citation type="journal article" date="2012" name="BMC Genomics">
        <title>Sequencing the genome of Marssonina brunnea reveals fungus-poplar co-evolution.</title>
        <authorList>
            <person name="Zhu S."/>
            <person name="Cao Y.-Z."/>
            <person name="Jiang C."/>
            <person name="Tan B.-Y."/>
            <person name="Wang Z."/>
            <person name="Feng S."/>
            <person name="Zhang L."/>
            <person name="Su X.-H."/>
            <person name="Brejova B."/>
            <person name="Vinar T."/>
            <person name="Xu M."/>
            <person name="Wang M.-X."/>
            <person name="Zhang S.-G."/>
            <person name="Huang M.-R."/>
            <person name="Wu R."/>
            <person name="Zhou Y."/>
        </authorList>
    </citation>
    <scope>NUCLEOTIDE SEQUENCE [LARGE SCALE GENOMIC DNA]</scope>
    <source>
        <strain evidence="2 3">MB_m1</strain>
    </source>
</reference>
<dbReference type="InParanoid" id="K1XFX4"/>
<organism evidence="2 3">
    <name type="scientific">Marssonina brunnea f. sp. multigermtubi (strain MB_m1)</name>
    <name type="common">Marssonina leaf spot fungus</name>
    <dbReference type="NCBI Taxonomy" id="1072389"/>
    <lineage>
        <taxon>Eukaryota</taxon>
        <taxon>Fungi</taxon>
        <taxon>Dikarya</taxon>
        <taxon>Ascomycota</taxon>
        <taxon>Pezizomycotina</taxon>
        <taxon>Leotiomycetes</taxon>
        <taxon>Helotiales</taxon>
        <taxon>Drepanopezizaceae</taxon>
        <taxon>Drepanopeziza</taxon>
    </lineage>
</organism>
<evidence type="ECO:0000313" key="2">
    <source>
        <dbReference type="EMBL" id="EKD19693.1"/>
    </source>
</evidence>
<gene>
    <name evidence="2" type="ORF">MBM_01645</name>
</gene>